<proteinExistence type="predicted"/>
<dbReference type="EMBL" id="CADCWC010000214">
    <property type="protein sequence ID" value="CAA9535878.1"/>
    <property type="molecule type" value="Genomic_DNA"/>
</dbReference>
<dbReference type="SMART" id="SM00858">
    <property type="entry name" value="SAF"/>
    <property type="match status" value="1"/>
</dbReference>
<evidence type="ECO:0000256" key="1">
    <source>
        <dbReference type="ARBA" id="ARBA00023239"/>
    </source>
</evidence>
<dbReference type="AlphaFoldDB" id="A0A6J4TYJ2"/>
<reference evidence="3" key="1">
    <citation type="submission" date="2020-02" db="EMBL/GenBank/DDBJ databases">
        <authorList>
            <person name="Meier V. D."/>
        </authorList>
    </citation>
    <scope>NUCLEOTIDE SEQUENCE</scope>
    <source>
        <strain evidence="3">AVDCRST_MAG79</strain>
    </source>
</reference>
<feature type="domain" description="SAF" evidence="2">
    <location>
        <begin position="11"/>
        <end position="88"/>
    </location>
</feature>
<gene>
    <name evidence="3" type="ORF">AVDCRST_MAG79-1354</name>
</gene>
<evidence type="ECO:0000313" key="3">
    <source>
        <dbReference type="EMBL" id="CAA9535878.1"/>
    </source>
</evidence>
<accession>A0A6J4TYJ2</accession>
<dbReference type="InterPro" id="IPR044144">
    <property type="entry name" value="SAF_UxaA/GarD"/>
</dbReference>
<evidence type="ECO:0000259" key="2">
    <source>
        <dbReference type="SMART" id="SM00858"/>
    </source>
</evidence>
<keyword evidence="1" id="KW-0456">Lyase</keyword>
<dbReference type="GO" id="GO:0016829">
    <property type="term" value="F:lyase activity"/>
    <property type="evidence" value="ECO:0007669"/>
    <property type="project" value="UniProtKB-KW"/>
</dbReference>
<organism evidence="3">
    <name type="scientific">uncultured Thermoleophilia bacterium</name>
    <dbReference type="NCBI Taxonomy" id="1497501"/>
    <lineage>
        <taxon>Bacteria</taxon>
        <taxon>Bacillati</taxon>
        <taxon>Actinomycetota</taxon>
        <taxon>Thermoleophilia</taxon>
        <taxon>environmental samples</taxon>
    </lineage>
</organism>
<dbReference type="InterPro" id="IPR013974">
    <property type="entry name" value="SAF"/>
</dbReference>
<sequence length="92" mass="9947">MHSFLIHQQGDHVGVAVRDVDAGERAVAVFLDDDSTVEIDVAEAVPLGHKVAVADVDPGAPVLKYGLPIGTTPDGFRRGHYVHTHNLRSARW</sequence>
<dbReference type="Gene3D" id="2.30.130.110">
    <property type="match status" value="1"/>
</dbReference>
<dbReference type="CDD" id="cd11613">
    <property type="entry name" value="SAF_AH_GD"/>
    <property type="match status" value="1"/>
</dbReference>
<protein>
    <recommendedName>
        <fullName evidence="2">SAF domain-containing protein</fullName>
    </recommendedName>
</protein>
<name>A0A6J4TYJ2_9ACTN</name>